<feature type="region of interest" description="Disordered" evidence="7">
    <location>
        <begin position="1"/>
        <end position="31"/>
    </location>
</feature>
<dbReference type="AlphaFoldDB" id="A0A2P5YFP7"/>
<keyword evidence="2" id="KW-0732">Signal</keyword>
<reference evidence="9 10" key="1">
    <citation type="submission" date="2015-01" db="EMBL/GenBank/DDBJ databases">
        <title>Genome of allotetraploid Gossypium barbadense reveals genomic plasticity and fiber elongation in cotton evolution.</title>
        <authorList>
            <person name="Chen X."/>
            <person name="Liu X."/>
            <person name="Zhao B."/>
            <person name="Zheng H."/>
            <person name="Hu Y."/>
            <person name="Lu G."/>
            <person name="Yang C."/>
            <person name="Chen J."/>
            <person name="Shan C."/>
            <person name="Zhang L."/>
            <person name="Zhou Y."/>
            <person name="Wang L."/>
            <person name="Guo W."/>
            <person name="Bai Y."/>
            <person name="Ruan J."/>
            <person name="Shangguan X."/>
            <person name="Mao Y."/>
            <person name="Jiang J."/>
            <person name="Zhu Y."/>
            <person name="Lei J."/>
            <person name="Kang H."/>
            <person name="Chen S."/>
            <person name="He X."/>
            <person name="Wang R."/>
            <person name="Wang Y."/>
            <person name="Chen J."/>
            <person name="Wang L."/>
            <person name="Yu S."/>
            <person name="Wang B."/>
            <person name="Wei J."/>
            <person name="Song S."/>
            <person name="Lu X."/>
            <person name="Gao Z."/>
            <person name="Gu W."/>
            <person name="Deng X."/>
            <person name="Ma D."/>
            <person name="Wang S."/>
            <person name="Liang W."/>
            <person name="Fang L."/>
            <person name="Cai C."/>
            <person name="Zhu X."/>
            <person name="Zhou B."/>
            <person name="Zhang Y."/>
            <person name="Chen Z."/>
            <person name="Xu S."/>
            <person name="Zhu R."/>
            <person name="Wang S."/>
            <person name="Zhang T."/>
            <person name="Zhao G."/>
        </authorList>
    </citation>
    <scope>NUCLEOTIDE SEQUENCE [LARGE SCALE GENOMIC DNA]</scope>
    <source>
        <strain evidence="10">cv. Xinhai21</strain>
        <tissue evidence="9">Leaf</tissue>
    </source>
</reference>
<evidence type="ECO:0000256" key="1">
    <source>
        <dbReference type="ARBA" id="ARBA00004123"/>
    </source>
</evidence>
<feature type="region of interest" description="Disordered" evidence="7">
    <location>
        <begin position="94"/>
        <end position="167"/>
    </location>
</feature>
<dbReference type="SMART" id="SM00338">
    <property type="entry name" value="BRLZ"/>
    <property type="match status" value="1"/>
</dbReference>
<feature type="compositionally biased region" description="Basic and acidic residues" evidence="7">
    <location>
        <begin position="890"/>
        <end position="971"/>
    </location>
</feature>
<evidence type="ECO:0000256" key="5">
    <source>
        <dbReference type="ARBA" id="ARBA00023163"/>
    </source>
</evidence>
<feature type="region of interest" description="Disordered" evidence="7">
    <location>
        <begin position="253"/>
        <end position="274"/>
    </location>
</feature>
<evidence type="ECO:0000313" key="9">
    <source>
        <dbReference type="EMBL" id="PPS14408.1"/>
    </source>
</evidence>
<keyword evidence="4" id="KW-0238">DNA-binding</keyword>
<dbReference type="SMART" id="SM00835">
    <property type="entry name" value="Cupin_1"/>
    <property type="match status" value="2"/>
</dbReference>
<sequence>MGTEEESSPAKHSKPTSSAQEMPTTPAYPDWSSQMQAYYGAGATPPPFFASTVASTTPHPYIWGGQHPLMPPYGTPVPYPVIYPPGGVYAHPNMAIAPSSAPNNADHEEKSADDKDRGATKKSKGTSGSKVEESGKAASGSGKDGGSQSGESGSEGTADGSDENNQQEPAAVKKGSFGQMLADANMQSNTAVALVPGKPVVPIPGTNLNIGIDIWSGAPAATGAAKMRPNASGAVAAAASGVVMHDQWIQDERELKRQKRKQSNRESARRSRLRKQAECEELQARVENLANENCTLRGELQKLSDECEKLSSENSSIKEELMRICGPDALTKLEQENPSSVVEVFSIILASPTFLSVESYSHRHASTVGQLVLKHDRKLLTQTEHGEISAAIVTDGTKGPYHLQFITLEPNSVFLPVLLHANMVFFVHTGSGTLSWTDDDDMRDVNLRKGDVYRLPEGSAFYVQSSLEAEREKLRIYAIFTNAEDDIYKIQEPSIGAYSSITDVVLGFDTRVLQAAFKVPEDVIEIMRASKPPAIIHAVQKEGKMLVEWQAQLLKAFLGGNRDGFFHSINGKKTKKKMRAYNVLEADPDFENCNGWSLTVDRKDLQILKHSNIGLFMVNLTKGSMMAPHWNPRASEIAIVLQGQGMVRVVCSSNAKECECRDMRYRVKEGDIFAVPRFHPMAQMSFNNDSFVFMGFSTLTTKRNHPQFLVGKKSALRIMDKQILALSFNVSNATIDQLLKPQRESVILDCTSCAEEEERLMMEEIERERKEEEEARRKEEEEEARKRREEEEAKKKAEEEAQKRREEEEEARRREEEEEAKRREEKEARRREEEEEAKRRREEEEAKRRREEEEEAKRREEKEARRREEEEEEARRREEEEEARTEEEEEARRREEEDARRREEEEGATRRETKKRREEEARREQEEAWKQEEERQRRAEEAAAKGWREREKQRGQPEEKETEGGGDEGRDRRRAAKKVWLI</sequence>
<dbReference type="InterPro" id="IPR046347">
    <property type="entry name" value="bZIP_sf"/>
</dbReference>
<feature type="domain" description="BZIP" evidence="8">
    <location>
        <begin position="254"/>
        <end position="317"/>
    </location>
</feature>
<dbReference type="OrthoDB" id="1932894at2759"/>
<proteinExistence type="predicted"/>
<evidence type="ECO:0000256" key="7">
    <source>
        <dbReference type="SAM" id="MobiDB-lite"/>
    </source>
</evidence>
<dbReference type="Pfam" id="PF07777">
    <property type="entry name" value="MFMR"/>
    <property type="match status" value="1"/>
</dbReference>
<gene>
    <name evidence="9" type="ORF">GOBAR_AA06173</name>
</gene>
<evidence type="ECO:0000256" key="3">
    <source>
        <dbReference type="ARBA" id="ARBA00023015"/>
    </source>
</evidence>
<accession>A0A2P5YFP7</accession>
<dbReference type="PROSITE" id="PS00036">
    <property type="entry name" value="BZIP_BASIC"/>
    <property type="match status" value="1"/>
</dbReference>
<evidence type="ECO:0000256" key="2">
    <source>
        <dbReference type="ARBA" id="ARBA00022729"/>
    </source>
</evidence>
<dbReference type="Pfam" id="PF00190">
    <property type="entry name" value="Cupin_1"/>
    <property type="match status" value="1"/>
</dbReference>
<dbReference type="InterPro" id="IPR011051">
    <property type="entry name" value="RmlC_Cupin_sf"/>
</dbReference>
<dbReference type="InterPro" id="IPR014710">
    <property type="entry name" value="RmlC-like_jellyroll"/>
</dbReference>
<evidence type="ECO:0000313" key="10">
    <source>
        <dbReference type="Proteomes" id="UP000239757"/>
    </source>
</evidence>
<dbReference type="GO" id="GO:0005634">
    <property type="term" value="C:nucleus"/>
    <property type="evidence" value="ECO:0007669"/>
    <property type="project" value="UniProtKB-SubCell"/>
</dbReference>
<feature type="compositionally biased region" description="Basic and acidic residues" evidence="7">
    <location>
        <begin position="767"/>
        <end position="878"/>
    </location>
</feature>
<dbReference type="InterPro" id="IPR004827">
    <property type="entry name" value="bZIP"/>
</dbReference>
<dbReference type="InterPro" id="IPR006045">
    <property type="entry name" value="Cupin_1"/>
</dbReference>
<feature type="region of interest" description="Disordered" evidence="7">
    <location>
        <begin position="767"/>
        <end position="982"/>
    </location>
</feature>
<dbReference type="CDD" id="cd02244">
    <property type="entry name" value="cupin_7S_vicilin-like_N"/>
    <property type="match status" value="1"/>
</dbReference>
<dbReference type="SUPFAM" id="SSF57959">
    <property type="entry name" value="Leucine zipper domain"/>
    <property type="match status" value="1"/>
</dbReference>
<dbReference type="Gene3D" id="1.20.5.10">
    <property type="match status" value="1"/>
</dbReference>
<protein>
    <recommendedName>
        <fullName evidence="8">BZIP domain-containing protein</fullName>
    </recommendedName>
</protein>
<organism evidence="9 10">
    <name type="scientific">Gossypium barbadense</name>
    <name type="common">Sea Island cotton</name>
    <name type="synonym">Hibiscus barbadensis</name>
    <dbReference type="NCBI Taxonomy" id="3634"/>
    <lineage>
        <taxon>Eukaryota</taxon>
        <taxon>Viridiplantae</taxon>
        <taxon>Streptophyta</taxon>
        <taxon>Embryophyta</taxon>
        <taxon>Tracheophyta</taxon>
        <taxon>Spermatophyta</taxon>
        <taxon>Magnoliopsida</taxon>
        <taxon>eudicotyledons</taxon>
        <taxon>Gunneridae</taxon>
        <taxon>Pentapetalae</taxon>
        <taxon>rosids</taxon>
        <taxon>malvids</taxon>
        <taxon>Malvales</taxon>
        <taxon>Malvaceae</taxon>
        <taxon>Malvoideae</taxon>
        <taxon>Gossypium</taxon>
    </lineage>
</organism>
<dbReference type="Proteomes" id="UP000239757">
    <property type="component" value="Unassembled WGS sequence"/>
</dbReference>
<feature type="compositionally biased region" description="Basic and acidic residues" evidence="7">
    <location>
        <begin position="263"/>
        <end position="274"/>
    </location>
</feature>
<feature type="compositionally biased region" description="Acidic residues" evidence="7">
    <location>
        <begin position="879"/>
        <end position="889"/>
    </location>
</feature>
<dbReference type="InterPro" id="IPR012900">
    <property type="entry name" value="MFMR"/>
</dbReference>
<evidence type="ECO:0000256" key="4">
    <source>
        <dbReference type="ARBA" id="ARBA00023125"/>
    </source>
</evidence>
<dbReference type="CDD" id="cd14702">
    <property type="entry name" value="bZIP_plant_GBF1"/>
    <property type="match status" value="1"/>
</dbReference>
<feature type="compositionally biased region" description="Basic and acidic residues" evidence="7">
    <location>
        <begin position="105"/>
        <end position="119"/>
    </location>
</feature>
<dbReference type="PROSITE" id="PS50217">
    <property type="entry name" value="BZIP"/>
    <property type="match status" value="1"/>
</dbReference>
<evidence type="ECO:0000256" key="6">
    <source>
        <dbReference type="ARBA" id="ARBA00023242"/>
    </source>
</evidence>
<dbReference type="GO" id="GO:0003677">
    <property type="term" value="F:DNA binding"/>
    <property type="evidence" value="ECO:0007669"/>
    <property type="project" value="UniProtKB-KW"/>
</dbReference>
<evidence type="ECO:0000259" key="8">
    <source>
        <dbReference type="PROSITE" id="PS50217"/>
    </source>
</evidence>
<dbReference type="PANTHER" id="PTHR31189">
    <property type="entry name" value="OS03G0336100 PROTEIN-RELATED"/>
    <property type="match status" value="1"/>
</dbReference>
<dbReference type="InterPro" id="IPR050253">
    <property type="entry name" value="Seed_Storage-Functional"/>
</dbReference>
<keyword evidence="6" id="KW-0539">Nucleus</keyword>
<feature type="compositionally biased region" description="Basic residues" evidence="7">
    <location>
        <begin position="972"/>
        <end position="982"/>
    </location>
</feature>
<comment type="subcellular location">
    <subcellularLocation>
        <location evidence="1">Nucleus</location>
    </subcellularLocation>
</comment>
<name>A0A2P5YFP7_GOSBA</name>
<dbReference type="Gene3D" id="2.60.120.10">
    <property type="entry name" value="Jelly Rolls"/>
    <property type="match status" value="2"/>
</dbReference>
<keyword evidence="5" id="KW-0804">Transcription</keyword>
<dbReference type="PANTHER" id="PTHR31189:SF7">
    <property type="entry name" value="OS03G0197300 PROTEIN"/>
    <property type="match status" value="1"/>
</dbReference>
<keyword evidence="3" id="KW-0805">Transcription regulation</keyword>
<dbReference type="SUPFAM" id="SSF51182">
    <property type="entry name" value="RmlC-like cupins"/>
    <property type="match status" value="1"/>
</dbReference>
<dbReference type="EMBL" id="KZ663259">
    <property type="protein sequence ID" value="PPS14408.1"/>
    <property type="molecule type" value="Genomic_DNA"/>
</dbReference>
<dbReference type="GO" id="GO:0003700">
    <property type="term" value="F:DNA-binding transcription factor activity"/>
    <property type="evidence" value="ECO:0007669"/>
    <property type="project" value="InterPro"/>
</dbReference>
<dbReference type="CDD" id="cd02245">
    <property type="entry name" value="cupin_7S_vicilin-like_C"/>
    <property type="match status" value="1"/>
</dbReference>
<dbReference type="InterPro" id="IPR045314">
    <property type="entry name" value="bZIP_plant_GBF1"/>
</dbReference>